<dbReference type="Proteomes" id="UP001062846">
    <property type="component" value="Chromosome 3"/>
</dbReference>
<evidence type="ECO:0000313" key="2">
    <source>
        <dbReference type="Proteomes" id="UP001062846"/>
    </source>
</evidence>
<sequence length="97" mass="11162">MLMVPSSNPRDKDSNGENPEKRSLYGITQDNYAITLINPFPRVSPSTLPPIMQVESYPDDETDWGYEYDIDEIVLSADPYLSPHSYQAPLYMITFIW</sequence>
<name>A0ACC0PGQ8_RHOML</name>
<dbReference type="EMBL" id="CM046390">
    <property type="protein sequence ID" value="KAI8564873.1"/>
    <property type="molecule type" value="Genomic_DNA"/>
</dbReference>
<organism evidence="1 2">
    <name type="scientific">Rhododendron molle</name>
    <name type="common">Chinese azalea</name>
    <name type="synonym">Azalea mollis</name>
    <dbReference type="NCBI Taxonomy" id="49168"/>
    <lineage>
        <taxon>Eukaryota</taxon>
        <taxon>Viridiplantae</taxon>
        <taxon>Streptophyta</taxon>
        <taxon>Embryophyta</taxon>
        <taxon>Tracheophyta</taxon>
        <taxon>Spermatophyta</taxon>
        <taxon>Magnoliopsida</taxon>
        <taxon>eudicotyledons</taxon>
        <taxon>Gunneridae</taxon>
        <taxon>Pentapetalae</taxon>
        <taxon>asterids</taxon>
        <taxon>Ericales</taxon>
        <taxon>Ericaceae</taxon>
        <taxon>Ericoideae</taxon>
        <taxon>Rhodoreae</taxon>
        <taxon>Rhododendron</taxon>
    </lineage>
</organism>
<comment type="caution">
    <text evidence="1">The sequence shown here is derived from an EMBL/GenBank/DDBJ whole genome shotgun (WGS) entry which is preliminary data.</text>
</comment>
<protein>
    <submittedName>
        <fullName evidence="1">Uncharacterized protein</fullName>
    </submittedName>
</protein>
<gene>
    <name evidence="1" type="ORF">RHMOL_Rhmol03G0216600</name>
</gene>
<accession>A0ACC0PGQ8</accession>
<evidence type="ECO:0000313" key="1">
    <source>
        <dbReference type="EMBL" id="KAI8564873.1"/>
    </source>
</evidence>
<keyword evidence="2" id="KW-1185">Reference proteome</keyword>
<proteinExistence type="predicted"/>
<reference evidence="1" key="1">
    <citation type="submission" date="2022-02" db="EMBL/GenBank/DDBJ databases">
        <title>Plant Genome Project.</title>
        <authorList>
            <person name="Zhang R.-G."/>
        </authorList>
    </citation>
    <scope>NUCLEOTIDE SEQUENCE</scope>
    <source>
        <strain evidence="1">AT1</strain>
    </source>
</reference>